<evidence type="ECO:0000259" key="11">
    <source>
        <dbReference type="PROSITE" id="PS50975"/>
    </source>
</evidence>
<evidence type="ECO:0000256" key="3">
    <source>
        <dbReference type="ARBA" id="ARBA00022598"/>
    </source>
</evidence>
<dbReference type="RefSeq" id="WP_090164989.1">
    <property type="nucleotide sequence ID" value="NZ_FOFB01000001.1"/>
</dbReference>
<dbReference type="GO" id="GO:0018169">
    <property type="term" value="F:ribosomal S6-glutamic acid ligase activity"/>
    <property type="evidence" value="ECO:0007669"/>
    <property type="project" value="TreeGrafter"/>
</dbReference>
<keyword evidence="3" id="KW-0436">Ligase</keyword>
<dbReference type="OrthoDB" id="3865600at2"/>
<keyword evidence="6 10" id="KW-0067">ATP-binding</keyword>
<dbReference type="Gene3D" id="3.30.470.20">
    <property type="entry name" value="ATP-grasp fold, B domain"/>
    <property type="match status" value="1"/>
</dbReference>
<dbReference type="Gene3D" id="3.40.50.20">
    <property type="match status" value="1"/>
</dbReference>
<comment type="cofactor">
    <cofactor evidence="2">
        <name>Mg(2+)</name>
        <dbReference type="ChEBI" id="CHEBI:18420"/>
    </cofactor>
</comment>
<dbReference type="Pfam" id="PF18030">
    <property type="entry name" value="Rimk_N"/>
    <property type="match status" value="1"/>
</dbReference>
<dbReference type="GO" id="GO:0009432">
    <property type="term" value="P:SOS response"/>
    <property type="evidence" value="ECO:0007669"/>
    <property type="project" value="TreeGrafter"/>
</dbReference>
<dbReference type="STRING" id="478744.SAMN05444359_101262"/>
<keyword evidence="4" id="KW-0479">Metal-binding</keyword>
<evidence type="ECO:0000256" key="10">
    <source>
        <dbReference type="PROSITE-ProRule" id="PRU00409"/>
    </source>
</evidence>
<comment type="cofactor">
    <cofactor evidence="1">
        <name>Mn(2+)</name>
        <dbReference type="ChEBI" id="CHEBI:29035"/>
    </cofactor>
</comment>
<gene>
    <name evidence="12" type="ORF">SAMN05444359_101262</name>
</gene>
<dbReference type="PANTHER" id="PTHR21621:SF7">
    <property type="entry name" value="RIBOSOMAL PROTEIN BS6--L-GLUTAMATE LIGASE"/>
    <property type="match status" value="1"/>
</dbReference>
<evidence type="ECO:0000256" key="9">
    <source>
        <dbReference type="ARBA" id="ARBA00023211"/>
    </source>
</evidence>
<dbReference type="PANTHER" id="PTHR21621">
    <property type="entry name" value="RIBOSOMAL PROTEIN S6 MODIFICATION PROTEIN"/>
    <property type="match status" value="1"/>
</dbReference>
<dbReference type="GO" id="GO:0006412">
    <property type="term" value="P:translation"/>
    <property type="evidence" value="ECO:0007669"/>
    <property type="project" value="UniProtKB-KW"/>
</dbReference>
<keyword evidence="7" id="KW-0460">Magnesium</keyword>
<feature type="domain" description="ATP-grasp" evidence="11">
    <location>
        <begin position="104"/>
        <end position="287"/>
    </location>
</feature>
<dbReference type="Proteomes" id="UP000199021">
    <property type="component" value="Unassembled WGS sequence"/>
</dbReference>
<evidence type="ECO:0000313" key="13">
    <source>
        <dbReference type="Proteomes" id="UP000199021"/>
    </source>
</evidence>
<evidence type="ECO:0000256" key="6">
    <source>
        <dbReference type="ARBA" id="ARBA00022840"/>
    </source>
</evidence>
<organism evidence="12 13">
    <name type="scientific">Neolewinella agarilytica</name>
    <dbReference type="NCBI Taxonomy" id="478744"/>
    <lineage>
        <taxon>Bacteria</taxon>
        <taxon>Pseudomonadati</taxon>
        <taxon>Bacteroidota</taxon>
        <taxon>Saprospiria</taxon>
        <taxon>Saprospirales</taxon>
        <taxon>Lewinellaceae</taxon>
        <taxon>Neolewinella</taxon>
    </lineage>
</organism>
<dbReference type="AlphaFoldDB" id="A0A1H8ZBW3"/>
<protein>
    <submittedName>
        <fullName evidence="12">SSU ribosomal protein S6P modification protein</fullName>
    </submittedName>
</protein>
<evidence type="ECO:0000256" key="2">
    <source>
        <dbReference type="ARBA" id="ARBA00001946"/>
    </source>
</evidence>
<keyword evidence="5 10" id="KW-0547">Nucleotide-binding</keyword>
<keyword evidence="9" id="KW-0464">Manganese</keyword>
<dbReference type="InterPro" id="IPR013651">
    <property type="entry name" value="ATP-grasp_RimK-type"/>
</dbReference>
<dbReference type="PROSITE" id="PS50975">
    <property type="entry name" value="ATP_GRASP"/>
    <property type="match status" value="1"/>
</dbReference>
<keyword evidence="13" id="KW-1185">Reference proteome</keyword>
<evidence type="ECO:0000256" key="7">
    <source>
        <dbReference type="ARBA" id="ARBA00022842"/>
    </source>
</evidence>
<dbReference type="InterPro" id="IPR004666">
    <property type="entry name" value="Rp_bS6_RimK/Lys_biosynth_LsyX"/>
</dbReference>
<dbReference type="InterPro" id="IPR011761">
    <property type="entry name" value="ATP-grasp"/>
</dbReference>
<dbReference type="InParanoid" id="A0A1H8ZBW3"/>
<sequence length="292" mass="31682">MQITIFSRGPSLYSTSRLVEAGRTRGHQTKVIDHACCSPSLHGEKTALLLNGKPLKLPEVAIPRIGANITSRGAAVIRQLDTLGIPHTMDVQALLLARDKMASLQVLAAHHLPVPRTVLCFSVREVRTAALRMEQFPIVVKLLESTHGVGVALARSLYELERIAEGFLHLQDRVILQEYIEESDGRDIRAFIVGNRVVAAMERKAMEGEFRANIHRGASARAVQLSEKDKDLCLRAAAALGVEVAGVDLIPSNRGPLLMEINASPGLEGIETATEVDIAGAIIEYAVNKAQL</sequence>
<proteinExistence type="predicted"/>
<evidence type="ECO:0000256" key="5">
    <source>
        <dbReference type="ARBA" id="ARBA00022741"/>
    </source>
</evidence>
<reference evidence="13" key="1">
    <citation type="submission" date="2016-10" db="EMBL/GenBank/DDBJ databases">
        <authorList>
            <person name="Varghese N."/>
            <person name="Submissions S."/>
        </authorList>
    </citation>
    <scope>NUCLEOTIDE SEQUENCE [LARGE SCALE GENOMIC DNA]</scope>
    <source>
        <strain evidence="13">DSM 24740</strain>
    </source>
</reference>
<dbReference type="GO" id="GO:0046872">
    <property type="term" value="F:metal ion binding"/>
    <property type="evidence" value="ECO:0007669"/>
    <property type="project" value="UniProtKB-KW"/>
</dbReference>
<dbReference type="InterPro" id="IPR013815">
    <property type="entry name" value="ATP_grasp_subdomain_1"/>
</dbReference>
<dbReference type="GO" id="GO:0005524">
    <property type="term" value="F:ATP binding"/>
    <property type="evidence" value="ECO:0007669"/>
    <property type="project" value="UniProtKB-UniRule"/>
</dbReference>
<evidence type="ECO:0000313" key="12">
    <source>
        <dbReference type="EMBL" id="SEP61919.1"/>
    </source>
</evidence>
<name>A0A1H8ZBW3_9BACT</name>
<accession>A0A1H8ZBW3</accession>
<evidence type="ECO:0000256" key="1">
    <source>
        <dbReference type="ARBA" id="ARBA00001936"/>
    </source>
</evidence>
<dbReference type="GO" id="GO:0005737">
    <property type="term" value="C:cytoplasm"/>
    <property type="evidence" value="ECO:0007669"/>
    <property type="project" value="TreeGrafter"/>
</dbReference>
<dbReference type="Gene3D" id="3.30.1490.20">
    <property type="entry name" value="ATP-grasp fold, A domain"/>
    <property type="match status" value="1"/>
</dbReference>
<dbReference type="SUPFAM" id="SSF56059">
    <property type="entry name" value="Glutathione synthetase ATP-binding domain-like"/>
    <property type="match status" value="1"/>
</dbReference>
<dbReference type="NCBIfam" id="TIGR00768">
    <property type="entry name" value="rimK_fam"/>
    <property type="match status" value="1"/>
</dbReference>
<evidence type="ECO:0000256" key="8">
    <source>
        <dbReference type="ARBA" id="ARBA00022917"/>
    </source>
</evidence>
<keyword evidence="8" id="KW-0648">Protein biosynthesis</keyword>
<evidence type="ECO:0000256" key="4">
    <source>
        <dbReference type="ARBA" id="ARBA00022723"/>
    </source>
</evidence>
<dbReference type="EMBL" id="FOFB01000001">
    <property type="protein sequence ID" value="SEP61919.1"/>
    <property type="molecule type" value="Genomic_DNA"/>
</dbReference>
<dbReference type="Pfam" id="PF08443">
    <property type="entry name" value="RimK"/>
    <property type="match status" value="1"/>
</dbReference>
<dbReference type="InterPro" id="IPR041107">
    <property type="entry name" value="Rimk_N"/>
</dbReference>